<accession>A0AC34Q0A3</accession>
<dbReference type="Proteomes" id="UP000887576">
    <property type="component" value="Unplaced"/>
</dbReference>
<evidence type="ECO:0000313" key="2">
    <source>
        <dbReference type="WBParaSite" id="JU765_v2.g11774.t1"/>
    </source>
</evidence>
<reference evidence="2" key="1">
    <citation type="submission" date="2022-11" db="UniProtKB">
        <authorList>
            <consortium name="WormBaseParasite"/>
        </authorList>
    </citation>
    <scope>IDENTIFICATION</scope>
</reference>
<name>A0AC34Q0A3_9BILA</name>
<sequence>MKTVAIIVVLGFILGAESACPAPATLCFSDTDCFPGLVCTANICCEPSGGLDCLDTATNCASMAASCDNPSYIDILGKQCGLTCKRCTCSDIASNCAANAALCSDSRYYTTMTQQCPKTCRRCGVVVAPAPAPPVSTCVDKVNPKTGVSDCPARASYCNNSVYYKLMTEQCPKTCGRCPSG</sequence>
<evidence type="ECO:0000313" key="1">
    <source>
        <dbReference type="Proteomes" id="UP000887576"/>
    </source>
</evidence>
<proteinExistence type="predicted"/>
<protein>
    <submittedName>
        <fullName evidence="2">ShKT domain-containing protein</fullName>
    </submittedName>
</protein>
<organism evidence="1 2">
    <name type="scientific">Panagrolaimus sp. JU765</name>
    <dbReference type="NCBI Taxonomy" id="591449"/>
    <lineage>
        <taxon>Eukaryota</taxon>
        <taxon>Metazoa</taxon>
        <taxon>Ecdysozoa</taxon>
        <taxon>Nematoda</taxon>
        <taxon>Chromadorea</taxon>
        <taxon>Rhabditida</taxon>
        <taxon>Tylenchina</taxon>
        <taxon>Panagrolaimomorpha</taxon>
        <taxon>Panagrolaimoidea</taxon>
        <taxon>Panagrolaimidae</taxon>
        <taxon>Panagrolaimus</taxon>
    </lineage>
</organism>
<dbReference type="WBParaSite" id="JU765_v2.g11774.t1">
    <property type="protein sequence ID" value="JU765_v2.g11774.t1"/>
    <property type="gene ID" value="JU765_v2.g11774"/>
</dbReference>